<feature type="repeat" description="TPR" evidence="3">
    <location>
        <begin position="750"/>
        <end position="783"/>
    </location>
</feature>
<evidence type="ECO:0000256" key="3">
    <source>
        <dbReference type="PROSITE-ProRule" id="PRU00339"/>
    </source>
</evidence>
<evidence type="ECO:0000256" key="1">
    <source>
        <dbReference type="ARBA" id="ARBA00002550"/>
    </source>
</evidence>
<dbReference type="GO" id="GO:0072659">
    <property type="term" value="P:protein localization to plasma membrane"/>
    <property type="evidence" value="ECO:0007669"/>
    <property type="project" value="TreeGrafter"/>
</dbReference>
<dbReference type="FunFam" id="1.25.40.10:FF:000421">
    <property type="entry name" value="Tetratricopeptide repeat domain 7B"/>
    <property type="match status" value="1"/>
</dbReference>
<dbReference type="InterPro" id="IPR051722">
    <property type="entry name" value="Endocytosis_PI4K-reg_protein"/>
</dbReference>
<dbReference type="EMBL" id="OV725077">
    <property type="protein sequence ID" value="CAH1390161.1"/>
    <property type="molecule type" value="Genomic_DNA"/>
</dbReference>
<dbReference type="PANTHER" id="PTHR23083">
    <property type="entry name" value="TETRATRICOPEPTIDE REPEAT PROTEIN, TPR"/>
    <property type="match status" value="1"/>
</dbReference>
<dbReference type="PROSITE" id="PS50005">
    <property type="entry name" value="TPR"/>
    <property type="match status" value="2"/>
</dbReference>
<dbReference type="Proteomes" id="UP001152798">
    <property type="component" value="Chromosome 1"/>
</dbReference>
<dbReference type="SUPFAM" id="SSF48452">
    <property type="entry name" value="TPR-like"/>
    <property type="match status" value="2"/>
</dbReference>
<accession>A0A9P0E1U7</accession>
<name>A0A9P0E1U7_NEZVI</name>
<evidence type="ECO:0000256" key="2">
    <source>
        <dbReference type="ARBA" id="ARBA00038251"/>
    </source>
</evidence>
<dbReference type="InterPro" id="IPR019734">
    <property type="entry name" value="TPR_rpt"/>
</dbReference>
<gene>
    <name evidence="5" type="ORF">NEZAVI_LOCUS1406</name>
</gene>
<evidence type="ECO:0000259" key="4">
    <source>
        <dbReference type="Pfam" id="PF19440"/>
    </source>
</evidence>
<dbReference type="Pfam" id="PF13181">
    <property type="entry name" value="TPR_8"/>
    <property type="match status" value="3"/>
</dbReference>
<comment type="similarity">
    <text evidence="2">Belongs to the YPP1 family.</text>
</comment>
<dbReference type="PANTHER" id="PTHR23083:SF464">
    <property type="entry name" value="TETRATRICOPEPTIDE REPEAT DOMAIN 7, ISOFORM A"/>
    <property type="match status" value="1"/>
</dbReference>
<dbReference type="Gene3D" id="1.25.40.10">
    <property type="entry name" value="Tetratricopeptide repeat domain"/>
    <property type="match status" value="2"/>
</dbReference>
<dbReference type="OrthoDB" id="29013at2759"/>
<keyword evidence="6" id="KW-1185">Reference proteome</keyword>
<sequence length="830" mass="93020">MTTKSNKGIRLETDIEKCREEGNWKKVIELSDQLKMKNNLQGPLCNFLLGEGKLEIFLEEYPPLECNISKAKAGLIEAKKSLLIAAGEQGVKAGVSLDAHLLLGKLHYAMGHYEESLKHYMDADLHSLTEKSLPSRSLRIVAESYAVKGLCLEKVPPSSTSKYKHVEWEEQMVKSFELAGDLTLLYLQEQDKIQQQFVSNTGTGTGSHSPQPMASVRPMGPILETALQRAPLLHILAGRLPAAVNKYRSMLSAEESSGTHTLRLILTRQLGEVLIRGFTGMKYTPPSANGNGTLNRRSGNSSPWKPRVYSGHNLFIPRNECEEIILLLLISEAMAGREAVLSQSPEFKDVRLRALTNATAVYDLLTITLVRWGQISLLHESLERALKFSYEESHVWMQRALCLENMGRYIEALAIIKEVVRMQSTKVMPCLLAARMCYTHLNNISEGIQWSEMALQRELSNPQGLLSRCHLYIGIGSHYAALSSHLKTKKHSLNISGFESFNKAMQLDPNDHLVEYYLAISYACNGQTAEAVSHVKSSLKLCPEHAPSLHLMLLLLTAQRQYIEAHSLLQTAISDFPDSLDLHYVKAHLELHIQGPEVALLTAKNMLVIWKNIYEDQTVVDNSDNKSVFQLYTSEMSDKDSSSLHAHSLAASRVEQALSEVASSLSTFTPKPGPQRAWLLQLQIWLLLAELYLSMDQIPSAANCIQEAASIYPLSHHIMFTRGLVHEQKREFIEARQCFQNAVSINPSHIKSLQHLGLMYHYLGNQRMAEKVLRDAARIDPHSPKTWYNLGKVLESLCDYSRASDCMATALQVESVSPLLPYTSIPITFE</sequence>
<keyword evidence="3" id="KW-0802">TPR repeat</keyword>
<feature type="domain" description="Tetratricopeptide repeat protein 7 N-terminal" evidence="4">
    <location>
        <begin position="3"/>
        <end position="382"/>
    </location>
</feature>
<dbReference type="GO" id="GO:0005886">
    <property type="term" value="C:plasma membrane"/>
    <property type="evidence" value="ECO:0007669"/>
    <property type="project" value="TreeGrafter"/>
</dbReference>
<comment type="function">
    <text evidence="1">Involved in endocytosis.</text>
</comment>
<evidence type="ECO:0000313" key="5">
    <source>
        <dbReference type="EMBL" id="CAH1390161.1"/>
    </source>
</evidence>
<evidence type="ECO:0000313" key="6">
    <source>
        <dbReference type="Proteomes" id="UP001152798"/>
    </source>
</evidence>
<feature type="repeat" description="TPR" evidence="3">
    <location>
        <begin position="716"/>
        <end position="749"/>
    </location>
</feature>
<dbReference type="Pfam" id="PF19440">
    <property type="entry name" value="TTC7_N"/>
    <property type="match status" value="1"/>
</dbReference>
<dbReference type="AlphaFoldDB" id="A0A9P0E1U7"/>
<dbReference type="InterPro" id="IPR045819">
    <property type="entry name" value="TTC7_N"/>
</dbReference>
<proteinExistence type="inferred from homology"/>
<dbReference type="GO" id="GO:0046854">
    <property type="term" value="P:phosphatidylinositol phosphate biosynthetic process"/>
    <property type="evidence" value="ECO:0007669"/>
    <property type="project" value="TreeGrafter"/>
</dbReference>
<protein>
    <recommendedName>
        <fullName evidence="4">Tetratricopeptide repeat protein 7 N-terminal domain-containing protein</fullName>
    </recommendedName>
</protein>
<organism evidence="5 6">
    <name type="scientific">Nezara viridula</name>
    <name type="common">Southern green stink bug</name>
    <name type="synonym">Cimex viridulus</name>
    <dbReference type="NCBI Taxonomy" id="85310"/>
    <lineage>
        <taxon>Eukaryota</taxon>
        <taxon>Metazoa</taxon>
        <taxon>Ecdysozoa</taxon>
        <taxon>Arthropoda</taxon>
        <taxon>Hexapoda</taxon>
        <taxon>Insecta</taxon>
        <taxon>Pterygota</taxon>
        <taxon>Neoptera</taxon>
        <taxon>Paraneoptera</taxon>
        <taxon>Hemiptera</taxon>
        <taxon>Heteroptera</taxon>
        <taxon>Panheteroptera</taxon>
        <taxon>Pentatomomorpha</taxon>
        <taxon>Pentatomoidea</taxon>
        <taxon>Pentatomidae</taxon>
        <taxon>Pentatominae</taxon>
        <taxon>Nezara</taxon>
    </lineage>
</organism>
<dbReference type="SMART" id="SM00028">
    <property type="entry name" value="TPR"/>
    <property type="match status" value="7"/>
</dbReference>
<dbReference type="InterPro" id="IPR011990">
    <property type="entry name" value="TPR-like_helical_dom_sf"/>
</dbReference>
<reference evidence="5" key="1">
    <citation type="submission" date="2022-01" db="EMBL/GenBank/DDBJ databases">
        <authorList>
            <person name="King R."/>
        </authorList>
    </citation>
    <scope>NUCLEOTIDE SEQUENCE</scope>
</reference>